<keyword evidence="2" id="KW-1185">Reference proteome</keyword>
<proteinExistence type="predicted"/>
<gene>
    <name evidence="1" type="ORF">ANCDUO_07413</name>
</gene>
<organism evidence="1 2">
    <name type="scientific">Ancylostoma duodenale</name>
    <dbReference type="NCBI Taxonomy" id="51022"/>
    <lineage>
        <taxon>Eukaryota</taxon>
        <taxon>Metazoa</taxon>
        <taxon>Ecdysozoa</taxon>
        <taxon>Nematoda</taxon>
        <taxon>Chromadorea</taxon>
        <taxon>Rhabditida</taxon>
        <taxon>Rhabditina</taxon>
        <taxon>Rhabditomorpha</taxon>
        <taxon>Strongyloidea</taxon>
        <taxon>Ancylostomatidae</taxon>
        <taxon>Ancylostomatinae</taxon>
        <taxon>Ancylostoma</taxon>
    </lineage>
</organism>
<name>A0A0C2GM57_9BILA</name>
<reference evidence="1 2" key="1">
    <citation type="submission" date="2013-12" db="EMBL/GenBank/DDBJ databases">
        <title>Draft genome of the parsitic nematode Ancylostoma duodenale.</title>
        <authorList>
            <person name="Mitreva M."/>
        </authorList>
    </citation>
    <scope>NUCLEOTIDE SEQUENCE [LARGE SCALE GENOMIC DNA]</scope>
    <source>
        <strain evidence="1 2">Zhejiang</strain>
    </source>
</reference>
<evidence type="ECO:0000313" key="2">
    <source>
        <dbReference type="Proteomes" id="UP000054047"/>
    </source>
</evidence>
<evidence type="ECO:0000313" key="1">
    <source>
        <dbReference type="EMBL" id="KIH62305.1"/>
    </source>
</evidence>
<dbReference type="Proteomes" id="UP000054047">
    <property type="component" value="Unassembled WGS sequence"/>
</dbReference>
<accession>A0A0C2GM57</accession>
<dbReference type="AlphaFoldDB" id="A0A0C2GM57"/>
<sequence length="73" mass="8530">MGVFGKQQQGKQYVRGFDLALRHLTMWKSDNIKKNRQAKKRCYHTFLADKSPTNWQGYRMVKSGTKKAVAYCT</sequence>
<protein>
    <submittedName>
        <fullName evidence="1">Uncharacterized protein</fullName>
    </submittedName>
</protein>
<dbReference type="EMBL" id="KN729415">
    <property type="protein sequence ID" value="KIH62305.1"/>
    <property type="molecule type" value="Genomic_DNA"/>
</dbReference>